<proteinExistence type="predicted"/>
<dbReference type="WBParaSite" id="ES5_v2.g9440.t1">
    <property type="protein sequence ID" value="ES5_v2.g9440.t1"/>
    <property type="gene ID" value="ES5_v2.g9440"/>
</dbReference>
<protein>
    <submittedName>
        <fullName evidence="2">Transmembrane channel-like protein 2</fullName>
    </submittedName>
</protein>
<accession>A0AC34GX60</accession>
<reference evidence="2" key="1">
    <citation type="submission" date="2022-11" db="UniProtKB">
        <authorList>
            <consortium name="WormBaseParasite"/>
        </authorList>
    </citation>
    <scope>IDENTIFICATION</scope>
</reference>
<sequence length="406" mass="46716">MKNYLRRFRQYLSESGPHPDDEDYPGSDLEASRRSDRLASRSGGGGISKKKKSSTIKKKKKSTATGEGGGGGGDGGDEDGQSSSVFESSEEESSTARLSRRSSVLVDLFALFRRSSSFGRRTSGRYSSRGIDLNSDDEDGQKHVSKDKLLAAIRQKKEIIGKLRCQPWNMKRKRRTLKVARRHLQRQEARVSKYHLYSQEIQKRFKQVSRWFSNFKLYLIPWESKIRQIESHFGSVVSSYFIFHRWVLGLDILVSIIIMMFIITPEWLADHRNDPQRYNETKSFKQMPESIRKHSDELNTILDFGGHAQYSYIFYGFYSSKPYSGDTINYNLPIAYFIVNVALLSFYFIAILRKMASNARKSKLASGKTEQYVFSWKAFTGWDFTIGNPETSSNLYMANVIKMRVL</sequence>
<organism evidence="1 2">
    <name type="scientific">Panagrolaimus sp. ES5</name>
    <dbReference type="NCBI Taxonomy" id="591445"/>
    <lineage>
        <taxon>Eukaryota</taxon>
        <taxon>Metazoa</taxon>
        <taxon>Ecdysozoa</taxon>
        <taxon>Nematoda</taxon>
        <taxon>Chromadorea</taxon>
        <taxon>Rhabditida</taxon>
        <taxon>Tylenchina</taxon>
        <taxon>Panagrolaimomorpha</taxon>
        <taxon>Panagrolaimoidea</taxon>
        <taxon>Panagrolaimidae</taxon>
        <taxon>Panagrolaimus</taxon>
    </lineage>
</organism>
<dbReference type="Proteomes" id="UP000887579">
    <property type="component" value="Unplaced"/>
</dbReference>
<name>A0AC34GX60_9BILA</name>
<evidence type="ECO:0000313" key="1">
    <source>
        <dbReference type="Proteomes" id="UP000887579"/>
    </source>
</evidence>
<evidence type="ECO:0000313" key="2">
    <source>
        <dbReference type="WBParaSite" id="ES5_v2.g9440.t1"/>
    </source>
</evidence>